<dbReference type="PANTHER" id="PTHR45640:SF13">
    <property type="entry name" value="HEAT SHOCK PROTEIN 22-RELATED"/>
    <property type="match status" value="1"/>
</dbReference>
<gene>
    <name evidence="5" type="ORF">MELIAE_LOCUS3578</name>
</gene>
<dbReference type="InterPro" id="IPR001436">
    <property type="entry name" value="Alpha-crystallin/sHSP_animal"/>
</dbReference>
<evidence type="ECO:0000256" key="1">
    <source>
        <dbReference type="ARBA" id="ARBA00023016"/>
    </source>
</evidence>
<dbReference type="PANTHER" id="PTHR45640">
    <property type="entry name" value="HEAT SHOCK PROTEIN HSP-12.2-RELATED"/>
    <property type="match status" value="1"/>
</dbReference>
<name>A0A9P0FCS2_BRAAE</name>
<feature type="domain" description="SHSP" evidence="4">
    <location>
        <begin position="90"/>
        <end position="197"/>
    </location>
</feature>
<reference evidence="5" key="1">
    <citation type="submission" date="2021-12" db="EMBL/GenBank/DDBJ databases">
        <authorList>
            <person name="King R."/>
        </authorList>
    </citation>
    <scope>NUCLEOTIDE SEQUENCE</scope>
</reference>
<evidence type="ECO:0000313" key="6">
    <source>
        <dbReference type="Proteomes" id="UP001154078"/>
    </source>
</evidence>
<dbReference type="InterPro" id="IPR002068">
    <property type="entry name" value="A-crystallin/Hsp20_dom"/>
</dbReference>
<dbReference type="SUPFAM" id="SSF49764">
    <property type="entry name" value="HSP20-like chaperones"/>
    <property type="match status" value="1"/>
</dbReference>
<dbReference type="EMBL" id="OV121133">
    <property type="protein sequence ID" value="CAH0550858.1"/>
    <property type="molecule type" value="Genomic_DNA"/>
</dbReference>
<dbReference type="Gene3D" id="2.60.40.790">
    <property type="match status" value="1"/>
</dbReference>
<dbReference type="CDD" id="cd06526">
    <property type="entry name" value="metazoan_ACD"/>
    <property type="match status" value="1"/>
</dbReference>
<keyword evidence="1" id="KW-0346">Stress response</keyword>
<dbReference type="AlphaFoldDB" id="A0A9P0FCS2"/>
<sequence length="212" mass="23848">MDFPHMKTRGEHGKHHHMGGKFGYHRGKHQQGCEEDIDFGGMFGKHIGKHHGPHMGKPHHGKHMRFGGDLECGPHMGGRHMGKHHGKHLRHILGFGKDIEFNKDPNTFKLFIAVQDFQPEGITVTVNENTITVEGKHDEKEVSNGTIARSFTRKIVLPDEYDVSKLASKYLPNGFLSITAPRIGSEIITEARDIPVIRSENVTDMLQSRLSL</sequence>
<dbReference type="GO" id="GO:0005634">
    <property type="term" value="C:nucleus"/>
    <property type="evidence" value="ECO:0007669"/>
    <property type="project" value="TreeGrafter"/>
</dbReference>
<dbReference type="Proteomes" id="UP001154078">
    <property type="component" value="Chromosome 2"/>
</dbReference>
<dbReference type="GO" id="GO:0042026">
    <property type="term" value="P:protein refolding"/>
    <property type="evidence" value="ECO:0007669"/>
    <property type="project" value="TreeGrafter"/>
</dbReference>
<dbReference type="PROSITE" id="PS01031">
    <property type="entry name" value="SHSP"/>
    <property type="match status" value="1"/>
</dbReference>
<evidence type="ECO:0000313" key="5">
    <source>
        <dbReference type="EMBL" id="CAH0550858.1"/>
    </source>
</evidence>
<organism evidence="5 6">
    <name type="scientific">Brassicogethes aeneus</name>
    <name type="common">Rape pollen beetle</name>
    <name type="synonym">Meligethes aeneus</name>
    <dbReference type="NCBI Taxonomy" id="1431903"/>
    <lineage>
        <taxon>Eukaryota</taxon>
        <taxon>Metazoa</taxon>
        <taxon>Ecdysozoa</taxon>
        <taxon>Arthropoda</taxon>
        <taxon>Hexapoda</taxon>
        <taxon>Insecta</taxon>
        <taxon>Pterygota</taxon>
        <taxon>Neoptera</taxon>
        <taxon>Endopterygota</taxon>
        <taxon>Coleoptera</taxon>
        <taxon>Polyphaga</taxon>
        <taxon>Cucujiformia</taxon>
        <taxon>Nitidulidae</taxon>
        <taxon>Meligethinae</taxon>
        <taxon>Brassicogethes</taxon>
    </lineage>
</organism>
<dbReference type="InterPro" id="IPR008978">
    <property type="entry name" value="HSP20-like_chaperone"/>
</dbReference>
<dbReference type="Pfam" id="PF00011">
    <property type="entry name" value="HSP20"/>
    <property type="match status" value="1"/>
</dbReference>
<proteinExistence type="inferred from homology"/>
<accession>A0A9P0FCS2</accession>
<keyword evidence="6" id="KW-1185">Reference proteome</keyword>
<dbReference type="GO" id="GO:0009408">
    <property type="term" value="P:response to heat"/>
    <property type="evidence" value="ECO:0007669"/>
    <property type="project" value="TreeGrafter"/>
</dbReference>
<evidence type="ECO:0000256" key="2">
    <source>
        <dbReference type="PROSITE-ProRule" id="PRU00285"/>
    </source>
</evidence>
<dbReference type="GO" id="GO:0051082">
    <property type="term" value="F:unfolded protein binding"/>
    <property type="evidence" value="ECO:0007669"/>
    <property type="project" value="TreeGrafter"/>
</dbReference>
<evidence type="ECO:0000256" key="3">
    <source>
        <dbReference type="RuleBase" id="RU003616"/>
    </source>
</evidence>
<evidence type="ECO:0000259" key="4">
    <source>
        <dbReference type="PROSITE" id="PS01031"/>
    </source>
</evidence>
<dbReference type="PRINTS" id="PR00299">
    <property type="entry name" value="ACRYSTALLIN"/>
</dbReference>
<comment type="similarity">
    <text evidence="2 3">Belongs to the small heat shock protein (HSP20) family.</text>
</comment>
<dbReference type="GO" id="GO:0005737">
    <property type="term" value="C:cytoplasm"/>
    <property type="evidence" value="ECO:0007669"/>
    <property type="project" value="TreeGrafter"/>
</dbReference>
<protein>
    <recommendedName>
        <fullName evidence="4">SHSP domain-containing protein</fullName>
    </recommendedName>
</protein>